<keyword evidence="1" id="KW-0472">Membrane</keyword>
<dbReference type="GeneID" id="93051397"/>
<evidence type="ECO:0000256" key="1">
    <source>
        <dbReference type="SAM" id="Phobius"/>
    </source>
</evidence>
<keyword evidence="1" id="KW-0812">Transmembrane</keyword>
<dbReference type="EMBL" id="CP017696">
    <property type="protein sequence ID" value="ATO42119.1"/>
    <property type="molecule type" value="Genomic_DNA"/>
</dbReference>
<dbReference type="Proteomes" id="UP000224056">
    <property type="component" value="Chromosome"/>
</dbReference>
<organism evidence="2 3">
    <name type="scientific">Bifidobacterium asteroides DSM 20089</name>
    <dbReference type="NCBI Taxonomy" id="1437594"/>
    <lineage>
        <taxon>Bacteria</taxon>
        <taxon>Bacillati</taxon>
        <taxon>Actinomycetota</taxon>
        <taxon>Actinomycetes</taxon>
        <taxon>Bifidobacteriales</taxon>
        <taxon>Bifidobacteriaceae</taxon>
        <taxon>Bifidobacterium</taxon>
    </lineage>
</organism>
<dbReference type="AlphaFoldDB" id="A0AAD0ABG5"/>
<dbReference type="RefSeq" id="WP_033511699.1">
    <property type="nucleotide sequence ID" value="NZ_CP017696.1"/>
</dbReference>
<feature type="transmembrane region" description="Helical" evidence="1">
    <location>
        <begin position="89"/>
        <end position="109"/>
    </location>
</feature>
<accession>A0AAD0ABG5</accession>
<sequence>MALHTYRCCSLAAMACRGRKSDKTGEDTEKTDLRRMIHVPAHADLVLWLLGLVLLLPMSWGWYSRTPIEFFMAFPYAVDFASDTWVNRIIATTIVGLVCWLISGIVHIVALYKRKSRKARKWWNVVTKILLVLVTLIVLLHSLAGVLFLSIDVSDIPL</sequence>
<name>A0AAD0ABG5_9BIFI</name>
<reference evidence="2 3" key="1">
    <citation type="submission" date="2016-10" db="EMBL/GenBank/DDBJ databases">
        <title>The whole genome sequencing and assembly of B. asteroides DSM 20089 strain.</title>
        <authorList>
            <person name="Lee Y.-J."/>
            <person name="Park M.-K."/>
            <person name="Yi H."/>
            <person name="Bahn Y.-S."/>
            <person name="Kim J.F."/>
            <person name="Lee D.-W."/>
        </authorList>
    </citation>
    <scope>NUCLEOTIDE SEQUENCE [LARGE SCALE GENOMIC DNA]</scope>
    <source>
        <strain evidence="2 3">DSM 20089</strain>
    </source>
</reference>
<feature type="transmembrane region" description="Helical" evidence="1">
    <location>
        <begin position="129"/>
        <end position="151"/>
    </location>
</feature>
<protein>
    <submittedName>
        <fullName evidence="2">Uncharacterized protein</fullName>
    </submittedName>
</protein>
<keyword evidence="1" id="KW-1133">Transmembrane helix</keyword>
<evidence type="ECO:0000313" key="2">
    <source>
        <dbReference type="EMBL" id="ATO42119.1"/>
    </source>
</evidence>
<gene>
    <name evidence="2" type="ORF">BA20089_08400</name>
</gene>
<feature type="transmembrane region" description="Helical" evidence="1">
    <location>
        <begin position="45"/>
        <end position="63"/>
    </location>
</feature>
<evidence type="ECO:0000313" key="3">
    <source>
        <dbReference type="Proteomes" id="UP000224056"/>
    </source>
</evidence>
<proteinExistence type="predicted"/>